<reference evidence="1 2" key="1">
    <citation type="journal article" date="2019" name="Commun. Biol.">
        <title>The bagworm genome reveals a unique fibroin gene that provides high tensile strength.</title>
        <authorList>
            <person name="Kono N."/>
            <person name="Nakamura H."/>
            <person name="Ohtoshi R."/>
            <person name="Tomita M."/>
            <person name="Numata K."/>
            <person name="Arakawa K."/>
        </authorList>
    </citation>
    <scope>NUCLEOTIDE SEQUENCE [LARGE SCALE GENOMIC DNA]</scope>
</reference>
<keyword evidence="2" id="KW-1185">Reference proteome</keyword>
<accession>A0A4C1UMG7</accession>
<dbReference type="AlphaFoldDB" id="A0A4C1UMG7"/>
<evidence type="ECO:0000313" key="2">
    <source>
        <dbReference type="Proteomes" id="UP000299102"/>
    </source>
</evidence>
<dbReference type="Proteomes" id="UP000299102">
    <property type="component" value="Unassembled WGS sequence"/>
</dbReference>
<evidence type="ECO:0000313" key="1">
    <source>
        <dbReference type="EMBL" id="GBP27182.1"/>
    </source>
</evidence>
<proteinExistence type="predicted"/>
<gene>
    <name evidence="1" type="ORF">EVAR_15955_1</name>
</gene>
<protein>
    <submittedName>
        <fullName evidence="1">Uncharacterized protein</fullName>
    </submittedName>
</protein>
<organism evidence="1 2">
    <name type="scientific">Eumeta variegata</name>
    <name type="common">Bagworm moth</name>
    <name type="synonym">Eumeta japonica</name>
    <dbReference type="NCBI Taxonomy" id="151549"/>
    <lineage>
        <taxon>Eukaryota</taxon>
        <taxon>Metazoa</taxon>
        <taxon>Ecdysozoa</taxon>
        <taxon>Arthropoda</taxon>
        <taxon>Hexapoda</taxon>
        <taxon>Insecta</taxon>
        <taxon>Pterygota</taxon>
        <taxon>Neoptera</taxon>
        <taxon>Endopterygota</taxon>
        <taxon>Lepidoptera</taxon>
        <taxon>Glossata</taxon>
        <taxon>Ditrysia</taxon>
        <taxon>Tineoidea</taxon>
        <taxon>Psychidae</taxon>
        <taxon>Oiketicinae</taxon>
        <taxon>Eumeta</taxon>
    </lineage>
</organism>
<sequence>MKLSPDGAGVNREQRAVGGSSIKLFDPRNGAVAKFKAVWRDVSCETLVTSVYAHITSSHQELAASRSTRYRRRTNQNVGSRLDLYIFCIESRHRAEFRFRTKKRDAKTTSKSTPYHLSFGERPFGGFVTQSDARNKQSRIRRIESETKRCRSAKRLTPRYIIEVSLHVEQSMNSLSIQNSFQVEDIDSFRSVMKSRVKNCRRIKVEEDLSSRSQFLL</sequence>
<dbReference type="EMBL" id="BGZK01000190">
    <property type="protein sequence ID" value="GBP27182.1"/>
    <property type="molecule type" value="Genomic_DNA"/>
</dbReference>
<name>A0A4C1UMG7_EUMVA</name>
<comment type="caution">
    <text evidence="1">The sequence shown here is derived from an EMBL/GenBank/DDBJ whole genome shotgun (WGS) entry which is preliminary data.</text>
</comment>